<feature type="domain" description="CoA-binding" evidence="1">
    <location>
        <begin position="15"/>
        <end position="112"/>
    </location>
</feature>
<dbReference type="InterPro" id="IPR036291">
    <property type="entry name" value="NAD(P)-bd_dom_sf"/>
</dbReference>
<dbReference type="PANTHER" id="PTHR33303:SF2">
    <property type="entry name" value="COA-BINDING DOMAIN-CONTAINING PROTEIN"/>
    <property type="match status" value="1"/>
</dbReference>
<dbReference type="InterPro" id="IPR003781">
    <property type="entry name" value="CoA-bd"/>
</dbReference>
<evidence type="ECO:0000259" key="1">
    <source>
        <dbReference type="SMART" id="SM00881"/>
    </source>
</evidence>
<name>A0A0U2W7K9_9HYPH</name>
<dbReference type="Pfam" id="PF13380">
    <property type="entry name" value="CoA_binding_2"/>
    <property type="match status" value="1"/>
</dbReference>
<gene>
    <name evidence="2" type="ORF">APZ00_16350</name>
</gene>
<accession>A0A0U2W7K9</accession>
<protein>
    <submittedName>
        <fullName evidence="2">CoA-binding protein</fullName>
    </submittedName>
</protein>
<evidence type="ECO:0000313" key="3">
    <source>
        <dbReference type="Proteomes" id="UP000064921"/>
    </source>
</evidence>
<evidence type="ECO:0000313" key="2">
    <source>
        <dbReference type="EMBL" id="ALV28442.1"/>
    </source>
</evidence>
<dbReference type="AlphaFoldDB" id="A0A0U2W7K9"/>
<proteinExistence type="predicted"/>
<dbReference type="PANTHER" id="PTHR33303">
    <property type="entry name" value="CYTOPLASMIC PROTEIN-RELATED"/>
    <property type="match status" value="1"/>
</dbReference>
<dbReference type="SUPFAM" id="SSF51735">
    <property type="entry name" value="NAD(P)-binding Rossmann-fold domains"/>
    <property type="match status" value="1"/>
</dbReference>
<dbReference type="Gene3D" id="3.40.50.720">
    <property type="entry name" value="NAD(P)-binding Rossmann-like Domain"/>
    <property type="match status" value="1"/>
</dbReference>
<sequence length="146" mass="15783">MTMTPAYPDSLIRQILEETKTIAIIGASANADRPVHHVMEFLIDQGYEVYPVNPGLAGKELLGRTVYASLTDIPVPVDMVDIFRASDAVPGIVAEALALASLPKVIWMQIGVEHTEAAAKAEAAGLTVIMNRCPKIEYPRLFPAGR</sequence>
<dbReference type="RefSeq" id="WP_058899548.1">
    <property type="nucleotide sequence ID" value="NZ_CP013068.1"/>
</dbReference>
<dbReference type="KEGG" id="pphr:APZ00_16350"/>
<dbReference type="EMBL" id="CP013068">
    <property type="protein sequence ID" value="ALV28442.1"/>
    <property type="molecule type" value="Genomic_DNA"/>
</dbReference>
<organism evidence="2 3">
    <name type="scientific">Pannonibacter phragmitetus</name>
    <dbReference type="NCBI Taxonomy" id="121719"/>
    <lineage>
        <taxon>Bacteria</taxon>
        <taxon>Pseudomonadati</taxon>
        <taxon>Pseudomonadota</taxon>
        <taxon>Alphaproteobacteria</taxon>
        <taxon>Hyphomicrobiales</taxon>
        <taxon>Stappiaceae</taxon>
        <taxon>Pannonibacter</taxon>
    </lineage>
</organism>
<reference evidence="2 3" key="1">
    <citation type="submission" date="2015-10" db="EMBL/GenBank/DDBJ databases">
        <title>The world's first case of liver abscess caused by Pannonibacter phragmitetus.</title>
        <authorList>
            <person name="Ming D."/>
            <person name="Wang M."/>
            <person name="Zhou Y."/>
            <person name="Jiang T."/>
            <person name="Hu S."/>
        </authorList>
    </citation>
    <scope>NUCLEOTIDE SEQUENCE [LARGE SCALE GENOMIC DNA]</scope>
    <source>
        <strain evidence="2 3">31801</strain>
    </source>
</reference>
<keyword evidence="3" id="KW-1185">Reference proteome</keyword>
<dbReference type="eggNOG" id="COG1832">
    <property type="taxonomic scope" value="Bacteria"/>
</dbReference>
<dbReference type="SMART" id="SM00881">
    <property type="entry name" value="CoA_binding"/>
    <property type="match status" value="1"/>
</dbReference>
<dbReference type="STRING" id="121719.APZ00_16350"/>
<dbReference type="Proteomes" id="UP000064921">
    <property type="component" value="Chromosome"/>
</dbReference>